<dbReference type="InterPro" id="IPR007848">
    <property type="entry name" value="Small_mtfrase_dom"/>
</dbReference>
<dbReference type="SUPFAM" id="SSF53335">
    <property type="entry name" value="S-adenosyl-L-methionine-dependent methyltransferases"/>
    <property type="match status" value="1"/>
</dbReference>
<dbReference type="Gene3D" id="3.40.50.150">
    <property type="entry name" value="Vaccinia Virus protein VP39"/>
    <property type="match status" value="1"/>
</dbReference>
<dbReference type="InterPro" id="IPR031339">
    <property type="entry name" value="DUF4942"/>
</dbReference>
<gene>
    <name evidence="5" type="ORF">BKE30_14460</name>
</gene>
<dbReference type="Pfam" id="PF05175">
    <property type="entry name" value="MTS"/>
    <property type="match status" value="1"/>
</dbReference>
<dbReference type="GO" id="GO:0032259">
    <property type="term" value="P:methylation"/>
    <property type="evidence" value="ECO:0007669"/>
    <property type="project" value="UniProtKB-KW"/>
</dbReference>
<dbReference type="STRING" id="1907941.BKE30_14460"/>
<accession>A0A1S8CR28</accession>
<feature type="domain" description="Methyltransferase small" evidence="3">
    <location>
        <begin position="380"/>
        <end position="488"/>
    </location>
</feature>
<dbReference type="Proteomes" id="UP000192132">
    <property type="component" value="Unassembled WGS sequence"/>
</dbReference>
<organism evidence="5 6">
    <name type="scientific">Alkanindiges hydrocarboniclasticus</name>
    <dbReference type="NCBI Taxonomy" id="1907941"/>
    <lineage>
        <taxon>Bacteria</taxon>
        <taxon>Pseudomonadati</taxon>
        <taxon>Pseudomonadota</taxon>
        <taxon>Gammaproteobacteria</taxon>
        <taxon>Moraxellales</taxon>
        <taxon>Moraxellaceae</taxon>
        <taxon>Alkanindiges</taxon>
    </lineage>
</organism>
<keyword evidence="1" id="KW-0489">Methyltransferase</keyword>
<keyword evidence="1" id="KW-0808">Transferase</keyword>
<dbReference type="Pfam" id="PF13708">
    <property type="entry name" value="DUF4942"/>
    <property type="match status" value="1"/>
</dbReference>
<dbReference type="OrthoDB" id="6675899at2"/>
<evidence type="ECO:0000256" key="1">
    <source>
        <dbReference type="ARBA" id="ARBA00022603"/>
    </source>
</evidence>
<dbReference type="InterPro" id="IPR029063">
    <property type="entry name" value="SAM-dependent_MTases_sf"/>
</dbReference>
<reference evidence="5 6" key="1">
    <citation type="submission" date="2016-10" db="EMBL/GenBank/DDBJ databases">
        <title>Draft Genome sequence of Alkanindiges sp. strain H1.</title>
        <authorList>
            <person name="Subhash Y."/>
            <person name="Lee S."/>
        </authorList>
    </citation>
    <scope>NUCLEOTIDE SEQUENCE [LARGE SCALE GENOMIC DNA]</scope>
    <source>
        <strain evidence="5 6">H1</strain>
    </source>
</reference>
<evidence type="ECO:0000256" key="2">
    <source>
        <dbReference type="ARBA" id="ARBA00022691"/>
    </source>
</evidence>
<name>A0A1S8CR28_9GAMM</name>
<keyword evidence="6" id="KW-1185">Reference proteome</keyword>
<sequence length="518" mass="58959">MNALVKVSNGLTDQNYLNNKLADFNRHALMIEQACSSVSGCWHYLLKSAGKNNYGTFNQSNALGILSAEYWASVFKENNLYEILPINIKNDWINRIGDYNCPEFNRENVAEVIKGLYLNFDIYLLDRVENVFKGLSGAHVTNSPMGFNKRMIFSGNRSEHIDELRKILQQLNGKSAKIHPMHMILSDLFPYLGGHNNYGVWHTIDAGVIRFKKFKNGNVHLEVNPEIAWRLNELLAKRYPMALPESVRRKPVKVDKTFELRECSISMEVAKLLSFRDIRAYQNDGHIPKREYLEGMTHCLCLGSHGINQLTADQRAELDTVIEALEGTRMNTTAFFPYSPAQALLHIQHNRRLPDQKSYQFYPTQQAMVEEMQQFMNIEPHHTVLEPEAGTGSIAISFPQECPATLVEISSLRCKILEEKKYPKQKVVCADFIAWAKTTGERFDRIMMNPPFSEGRAELHVKTAAGLLAKEGELVAIVPASLINKTLVDGFKHTYSRVYQNAFLDTGVNVVILHLKHN</sequence>
<feature type="domain" description="DUF4942" evidence="4">
    <location>
        <begin position="66"/>
        <end position="240"/>
    </location>
</feature>
<evidence type="ECO:0000259" key="4">
    <source>
        <dbReference type="Pfam" id="PF13708"/>
    </source>
</evidence>
<proteinExistence type="predicted"/>
<dbReference type="RefSeq" id="WP_076879295.1">
    <property type="nucleotide sequence ID" value="NZ_MLCN01000053.1"/>
</dbReference>
<evidence type="ECO:0008006" key="7">
    <source>
        <dbReference type="Google" id="ProtNLM"/>
    </source>
</evidence>
<dbReference type="CDD" id="cd02440">
    <property type="entry name" value="AdoMet_MTases"/>
    <property type="match status" value="1"/>
</dbReference>
<dbReference type="PRINTS" id="PR00507">
    <property type="entry name" value="N12N6MTFRASE"/>
</dbReference>
<evidence type="ECO:0000313" key="6">
    <source>
        <dbReference type="Proteomes" id="UP000192132"/>
    </source>
</evidence>
<dbReference type="GO" id="GO:0008168">
    <property type="term" value="F:methyltransferase activity"/>
    <property type="evidence" value="ECO:0007669"/>
    <property type="project" value="UniProtKB-KW"/>
</dbReference>
<comment type="caution">
    <text evidence="5">The sequence shown here is derived from an EMBL/GenBank/DDBJ whole genome shotgun (WGS) entry which is preliminary data.</text>
</comment>
<evidence type="ECO:0000313" key="5">
    <source>
        <dbReference type="EMBL" id="ONG37413.1"/>
    </source>
</evidence>
<dbReference type="EMBL" id="MLCN01000053">
    <property type="protein sequence ID" value="ONG37413.1"/>
    <property type="molecule type" value="Genomic_DNA"/>
</dbReference>
<keyword evidence="2" id="KW-0949">S-adenosyl-L-methionine</keyword>
<dbReference type="AlphaFoldDB" id="A0A1S8CR28"/>
<protein>
    <recommendedName>
        <fullName evidence="7">DUF4942 domain-containing protein</fullName>
    </recommendedName>
</protein>
<evidence type="ECO:0000259" key="3">
    <source>
        <dbReference type="Pfam" id="PF05175"/>
    </source>
</evidence>